<dbReference type="GO" id="GO:0031418">
    <property type="term" value="F:L-ascorbic acid binding"/>
    <property type="evidence" value="ECO:0007669"/>
    <property type="project" value="UniProtKB-KW"/>
</dbReference>
<evidence type="ECO:0000256" key="7">
    <source>
        <dbReference type="HAMAP-Rule" id="MF_00657"/>
    </source>
</evidence>
<keyword evidence="10" id="KW-1185">Reference proteome</keyword>
<dbReference type="InterPro" id="IPR044862">
    <property type="entry name" value="Pro_4_hyd_alph_FE2OG_OXY"/>
</dbReference>
<dbReference type="AlphaFoldDB" id="A0A346NKQ3"/>
<keyword evidence="2 7" id="KW-0479">Metal-binding</keyword>
<dbReference type="GO" id="GO:0006879">
    <property type="term" value="P:intracellular iron ion homeostasis"/>
    <property type="evidence" value="ECO:0007669"/>
    <property type="project" value="TreeGrafter"/>
</dbReference>
<dbReference type="Pfam" id="PF18331">
    <property type="entry name" value="PKHD_C"/>
    <property type="match status" value="1"/>
</dbReference>
<dbReference type="InterPro" id="IPR041097">
    <property type="entry name" value="PKHD_C"/>
</dbReference>
<evidence type="ECO:0000256" key="5">
    <source>
        <dbReference type="ARBA" id="ARBA00023002"/>
    </source>
</evidence>
<organism evidence="9 10">
    <name type="scientific">Salinimonas sediminis</name>
    <dbReference type="NCBI Taxonomy" id="2303538"/>
    <lineage>
        <taxon>Bacteria</taxon>
        <taxon>Pseudomonadati</taxon>
        <taxon>Pseudomonadota</taxon>
        <taxon>Gammaproteobacteria</taxon>
        <taxon>Alteromonadales</taxon>
        <taxon>Alteromonadaceae</taxon>
        <taxon>Alteromonas/Salinimonas group</taxon>
        <taxon>Salinimonas</taxon>
    </lineage>
</organism>
<comment type="cofactor">
    <cofactor evidence="7">
        <name>Fe(2+)</name>
        <dbReference type="ChEBI" id="CHEBI:29033"/>
    </cofactor>
    <text evidence="7">Binds 1 Fe(2+) ion per subunit.</text>
</comment>
<name>A0A346NKQ3_9ALTE</name>
<evidence type="ECO:0000313" key="9">
    <source>
        <dbReference type="EMBL" id="AXR06110.1"/>
    </source>
</evidence>
<dbReference type="NCBIfam" id="NF003975">
    <property type="entry name" value="PRK05467.1-4"/>
    <property type="match status" value="1"/>
</dbReference>
<feature type="binding site" evidence="7">
    <location>
        <position position="95"/>
    </location>
    <ligand>
        <name>Fe cation</name>
        <dbReference type="ChEBI" id="CHEBI:24875"/>
    </ligand>
</feature>
<keyword evidence="5 7" id="KW-0560">Oxidoreductase</keyword>
<protein>
    <submittedName>
        <fullName evidence="9">Fe2+-dependent dioxygenase</fullName>
    </submittedName>
</protein>
<feature type="binding site" evidence="7">
    <location>
        <position position="158"/>
    </location>
    <ligand>
        <name>Fe cation</name>
        <dbReference type="ChEBI" id="CHEBI:24875"/>
    </ligand>
</feature>
<dbReference type="GO" id="GO:0006974">
    <property type="term" value="P:DNA damage response"/>
    <property type="evidence" value="ECO:0007669"/>
    <property type="project" value="TreeGrafter"/>
</dbReference>
<evidence type="ECO:0000259" key="8">
    <source>
        <dbReference type="PROSITE" id="PS51471"/>
    </source>
</evidence>
<evidence type="ECO:0000256" key="2">
    <source>
        <dbReference type="ARBA" id="ARBA00022723"/>
    </source>
</evidence>
<keyword evidence="4 7" id="KW-0223">Dioxygenase</keyword>
<evidence type="ECO:0000313" key="10">
    <source>
        <dbReference type="Proteomes" id="UP000262073"/>
    </source>
</evidence>
<proteinExistence type="inferred from homology"/>
<feature type="binding site" evidence="7">
    <location>
        <position position="168"/>
    </location>
    <ligand>
        <name>2-oxoglutarate</name>
        <dbReference type="ChEBI" id="CHEBI:16810"/>
    </ligand>
</feature>
<dbReference type="InterPro" id="IPR006620">
    <property type="entry name" value="Pro_4_hyd_alph"/>
</dbReference>
<dbReference type="InterPro" id="IPR023550">
    <property type="entry name" value="PKHD_hydroxylase"/>
</dbReference>
<sequence length="226" mass="24853">MIIIDNLLRPEEVEHYRKTLANAPFSDGTSTAKGMAAQVKNNGQADATQPEIRQLANQLLSTLGSHAKVVSGALPQRIFPPCFNRYSENQKYGYHVDAAIMRIPGTPDVMRSDMSMTVFLSDPESYTGGELVIQTGFGEQTVKLPAGSAVLYPSSSLHKVNPVTKGQRLAAITWMQSMVSDAAMRASLHELDEVIQSLIVSGTASRDELDRLHHVYHNLIRQFTTL</sequence>
<accession>A0A346NKQ3</accession>
<dbReference type="SMART" id="SM00702">
    <property type="entry name" value="P4Hc"/>
    <property type="match status" value="1"/>
</dbReference>
<dbReference type="GO" id="GO:0005506">
    <property type="term" value="F:iron ion binding"/>
    <property type="evidence" value="ECO:0007669"/>
    <property type="project" value="UniProtKB-UniRule"/>
</dbReference>
<dbReference type="EMBL" id="CP031769">
    <property type="protein sequence ID" value="AXR06110.1"/>
    <property type="molecule type" value="Genomic_DNA"/>
</dbReference>
<evidence type="ECO:0000256" key="1">
    <source>
        <dbReference type="ARBA" id="ARBA00001961"/>
    </source>
</evidence>
<dbReference type="HAMAP" id="MF_00657">
    <property type="entry name" value="Hydroxyl_YbiX"/>
    <property type="match status" value="1"/>
</dbReference>
<gene>
    <name evidence="9" type="ORF">D0Y50_06860</name>
</gene>
<evidence type="ECO:0000256" key="6">
    <source>
        <dbReference type="ARBA" id="ARBA00023004"/>
    </source>
</evidence>
<dbReference type="Gene3D" id="2.60.120.620">
    <property type="entry name" value="q2cbj1_9rhob like domain"/>
    <property type="match status" value="1"/>
</dbReference>
<keyword evidence="6 7" id="KW-0408">Iron</keyword>
<dbReference type="PROSITE" id="PS51471">
    <property type="entry name" value="FE2OG_OXY"/>
    <property type="match status" value="1"/>
</dbReference>
<dbReference type="Pfam" id="PF13640">
    <property type="entry name" value="2OG-FeII_Oxy_3"/>
    <property type="match status" value="1"/>
</dbReference>
<dbReference type="PANTHER" id="PTHR41536">
    <property type="entry name" value="PKHD-TYPE HYDROXYLASE YBIX"/>
    <property type="match status" value="1"/>
</dbReference>
<dbReference type="PANTHER" id="PTHR41536:SF1">
    <property type="entry name" value="PKHD-TYPE HYDROXYLASE YBIX"/>
    <property type="match status" value="1"/>
</dbReference>
<evidence type="ECO:0000256" key="3">
    <source>
        <dbReference type="ARBA" id="ARBA00022896"/>
    </source>
</evidence>
<dbReference type="InterPro" id="IPR005123">
    <property type="entry name" value="Oxoglu/Fe-dep_dioxygenase_dom"/>
</dbReference>
<dbReference type="Proteomes" id="UP000262073">
    <property type="component" value="Chromosome"/>
</dbReference>
<evidence type="ECO:0000256" key="4">
    <source>
        <dbReference type="ARBA" id="ARBA00022964"/>
    </source>
</evidence>
<dbReference type="OrthoDB" id="9812472at2"/>
<dbReference type="Gene3D" id="4.10.860.20">
    <property type="entry name" value="Rabenosyn, Rab binding domain"/>
    <property type="match status" value="1"/>
</dbReference>
<feature type="domain" description="Fe2OG dioxygenase" evidence="8">
    <location>
        <begin position="77"/>
        <end position="177"/>
    </location>
</feature>
<dbReference type="SUPFAM" id="SSF51197">
    <property type="entry name" value="Clavaminate synthase-like"/>
    <property type="match status" value="1"/>
</dbReference>
<dbReference type="RefSeq" id="WP_117316124.1">
    <property type="nucleotide sequence ID" value="NZ_CP031769.1"/>
</dbReference>
<dbReference type="GO" id="GO:0016706">
    <property type="term" value="F:2-oxoglutarate-dependent dioxygenase activity"/>
    <property type="evidence" value="ECO:0007669"/>
    <property type="project" value="UniProtKB-UniRule"/>
</dbReference>
<comment type="cofactor">
    <cofactor evidence="1 7">
        <name>L-ascorbate</name>
        <dbReference type="ChEBI" id="CHEBI:38290"/>
    </cofactor>
</comment>
<reference evidence="9 10" key="1">
    <citation type="submission" date="2018-08" db="EMBL/GenBank/DDBJ databases">
        <title>Salinimonas sediminis sp. nov., a piezophilic bacterium isolated from a deep-sea sediment sample from the New Britain Trench.</title>
        <authorList>
            <person name="Cao J."/>
        </authorList>
    </citation>
    <scope>NUCLEOTIDE SEQUENCE [LARGE SCALE GENOMIC DNA]</scope>
    <source>
        <strain evidence="9 10">N102</strain>
    </source>
</reference>
<keyword evidence="3 7" id="KW-0847">Vitamin C</keyword>
<feature type="binding site" evidence="7">
    <location>
        <position position="97"/>
    </location>
    <ligand>
        <name>Fe cation</name>
        <dbReference type="ChEBI" id="CHEBI:24875"/>
    </ligand>
</feature>
<dbReference type="KEGG" id="salm:D0Y50_06860"/>
<dbReference type="NCBIfam" id="NF003974">
    <property type="entry name" value="PRK05467.1-3"/>
    <property type="match status" value="1"/>
</dbReference>